<proteinExistence type="predicted"/>
<feature type="domain" description="Thiamine pyrophosphate enzyme TPP-binding" evidence="3">
    <location>
        <begin position="43"/>
        <end position="160"/>
    </location>
</feature>
<dbReference type="SUPFAM" id="SSF52518">
    <property type="entry name" value="Thiamin diphosphate-binding fold (THDP-binding)"/>
    <property type="match status" value="1"/>
</dbReference>
<evidence type="ECO:0000256" key="1">
    <source>
        <dbReference type="ARBA" id="ARBA00022793"/>
    </source>
</evidence>
<dbReference type="Proteomes" id="UP001291912">
    <property type="component" value="Unassembled WGS sequence"/>
</dbReference>
<name>A0ABU5N3F9_9MICO</name>
<evidence type="ECO:0000313" key="4">
    <source>
        <dbReference type="EMBL" id="MDZ8160581.1"/>
    </source>
</evidence>
<dbReference type="PANTHER" id="PTHR42818:SF1">
    <property type="entry name" value="SULFOPYRUVATE DECARBOXYLASE"/>
    <property type="match status" value="1"/>
</dbReference>
<keyword evidence="1" id="KW-0210">Decarboxylase</keyword>
<keyword evidence="2" id="KW-0456">Lyase</keyword>
<dbReference type="RefSeq" id="WP_194423284.1">
    <property type="nucleotide sequence ID" value="NZ_BAAAPT010000001.1"/>
</dbReference>
<dbReference type="InterPro" id="IPR051818">
    <property type="entry name" value="TPP_dependent_decarboxylase"/>
</dbReference>
<keyword evidence="5" id="KW-1185">Reference proteome</keyword>
<gene>
    <name evidence="4" type="ORF">R2Q92_01950</name>
</gene>
<sequence>MSYSRFEAMKLLGARLENELVILSLGGAVDEWYNAAPHMREASLFQQQLGCVSGEAFGLAVGLPHRQIVSLDTDGGLLFNLGILATLGNEQPKNLFIVVWDNEQYQSIGGPRTHTNGGRVDLAAIARGAGVEKAFTAHTLEEFDEHCAAGLAADEPYIVVAKTDGILEPGIKRKHSDGREDKYIFVRHVEETEGITIMGPSEHN</sequence>
<organism evidence="4 5">
    <name type="scientific">Microbacterium aquimaris</name>
    <dbReference type="NCBI Taxonomy" id="459816"/>
    <lineage>
        <taxon>Bacteria</taxon>
        <taxon>Bacillati</taxon>
        <taxon>Actinomycetota</taxon>
        <taxon>Actinomycetes</taxon>
        <taxon>Micrococcales</taxon>
        <taxon>Microbacteriaceae</taxon>
        <taxon>Microbacterium</taxon>
    </lineage>
</organism>
<comment type="caution">
    <text evidence="4">The sequence shown here is derived from an EMBL/GenBank/DDBJ whole genome shotgun (WGS) entry which is preliminary data.</text>
</comment>
<evidence type="ECO:0000256" key="2">
    <source>
        <dbReference type="ARBA" id="ARBA00023239"/>
    </source>
</evidence>
<dbReference type="InterPro" id="IPR029061">
    <property type="entry name" value="THDP-binding"/>
</dbReference>
<evidence type="ECO:0000313" key="5">
    <source>
        <dbReference type="Proteomes" id="UP001291912"/>
    </source>
</evidence>
<evidence type="ECO:0000259" key="3">
    <source>
        <dbReference type="Pfam" id="PF02775"/>
    </source>
</evidence>
<protein>
    <submittedName>
        <fullName evidence="4">Thiamine pyrophosphate-dependent enzyme</fullName>
    </submittedName>
</protein>
<dbReference type="Pfam" id="PF02775">
    <property type="entry name" value="TPP_enzyme_C"/>
    <property type="match status" value="1"/>
</dbReference>
<dbReference type="InterPro" id="IPR011766">
    <property type="entry name" value="TPP_enzyme_TPP-bd"/>
</dbReference>
<reference evidence="4 5" key="1">
    <citation type="submission" date="2023-10" db="EMBL/GenBank/DDBJ databases">
        <title>Microbacterium xanthum sp. nov., isolated from seaweed.</title>
        <authorList>
            <person name="Lee S.D."/>
        </authorList>
    </citation>
    <scope>NUCLEOTIDE SEQUENCE [LARGE SCALE GENOMIC DNA]</scope>
    <source>
        <strain evidence="4 5">KCTC 19124</strain>
    </source>
</reference>
<accession>A0ABU5N3F9</accession>
<dbReference type="Gene3D" id="3.40.50.970">
    <property type="match status" value="1"/>
</dbReference>
<dbReference type="PANTHER" id="PTHR42818">
    <property type="entry name" value="SULFOPYRUVATE DECARBOXYLASE SUBUNIT ALPHA"/>
    <property type="match status" value="1"/>
</dbReference>
<dbReference type="EMBL" id="JAWJYN010000001">
    <property type="protein sequence ID" value="MDZ8160581.1"/>
    <property type="molecule type" value="Genomic_DNA"/>
</dbReference>